<dbReference type="Proteomes" id="UP000038045">
    <property type="component" value="Unplaced"/>
</dbReference>
<evidence type="ECO:0000313" key="3">
    <source>
        <dbReference type="Proteomes" id="UP000038045"/>
    </source>
</evidence>
<keyword evidence="2" id="KW-0472">Membrane</keyword>
<feature type="transmembrane region" description="Helical" evidence="2">
    <location>
        <begin position="78"/>
        <end position="97"/>
    </location>
</feature>
<feature type="region of interest" description="Disordered" evidence="1">
    <location>
        <begin position="167"/>
        <end position="228"/>
    </location>
</feature>
<dbReference type="WBParaSite" id="PTRK_0000298800.1">
    <property type="protein sequence ID" value="PTRK_0000298800.1"/>
    <property type="gene ID" value="PTRK_0000298800"/>
</dbReference>
<sequence>MVNDTNLVTKDTITSDQIKWILSRLSTNDKQIVESKLRECSNTIMLTRSLPLSVFAMTGIYYCRNKLNHKVLMAMRPFPLYFVVGFTSLGLSTFLGMPSCAHEIKGVLSDMYPKYQQESIRSDKPPTTFDEIRRRNRLAAMSNKDLSHDNIINQDTQFPSIITGEDQHREDVHQKRKPLPNYFTDDSPGYMSGTPISTPKNDYQQPITDYGGITNPSSTNRYGDRDFS</sequence>
<feature type="compositionally biased region" description="Polar residues" evidence="1">
    <location>
        <begin position="194"/>
        <end position="207"/>
    </location>
</feature>
<evidence type="ECO:0000313" key="4">
    <source>
        <dbReference type="WBParaSite" id="PTRK_0000298800.1"/>
    </source>
</evidence>
<dbReference type="STRING" id="131310.A0A0N4Z734"/>
<evidence type="ECO:0000256" key="2">
    <source>
        <dbReference type="SAM" id="Phobius"/>
    </source>
</evidence>
<reference evidence="4" key="1">
    <citation type="submission" date="2017-02" db="UniProtKB">
        <authorList>
            <consortium name="WormBaseParasite"/>
        </authorList>
    </citation>
    <scope>IDENTIFICATION</scope>
</reference>
<keyword evidence="3" id="KW-1185">Reference proteome</keyword>
<keyword evidence="2" id="KW-0812">Transmembrane</keyword>
<name>A0A0N4Z734_PARTI</name>
<dbReference type="AlphaFoldDB" id="A0A0N4Z734"/>
<keyword evidence="2" id="KW-1133">Transmembrane helix</keyword>
<organism evidence="3 4">
    <name type="scientific">Parastrongyloides trichosuri</name>
    <name type="common">Possum-specific nematode worm</name>
    <dbReference type="NCBI Taxonomy" id="131310"/>
    <lineage>
        <taxon>Eukaryota</taxon>
        <taxon>Metazoa</taxon>
        <taxon>Ecdysozoa</taxon>
        <taxon>Nematoda</taxon>
        <taxon>Chromadorea</taxon>
        <taxon>Rhabditida</taxon>
        <taxon>Tylenchina</taxon>
        <taxon>Panagrolaimomorpha</taxon>
        <taxon>Strongyloidoidea</taxon>
        <taxon>Strongyloididae</taxon>
        <taxon>Parastrongyloides</taxon>
    </lineage>
</organism>
<accession>A0A0N4Z734</accession>
<evidence type="ECO:0000256" key="1">
    <source>
        <dbReference type="SAM" id="MobiDB-lite"/>
    </source>
</evidence>
<protein>
    <submittedName>
        <fullName evidence="4">OCIA domain-containing protein</fullName>
    </submittedName>
</protein>
<proteinExistence type="predicted"/>